<evidence type="ECO:0000313" key="2">
    <source>
        <dbReference type="Proteomes" id="UP000245207"/>
    </source>
</evidence>
<dbReference type="GO" id="GO:0006888">
    <property type="term" value="P:endoplasmic reticulum to Golgi vesicle-mediated transport"/>
    <property type="evidence" value="ECO:0007669"/>
    <property type="project" value="InterPro"/>
</dbReference>
<dbReference type="OrthoDB" id="1737961at2759"/>
<sequence>MGHLTPHFESEYVIVELVLPCSYTKTDYMLLDYAIFRIQIVTFKRGRGAVSSAYLKLIPGASTPVFEQSGCLLSTSSRRFQLLPFLRPLVIKSNRHTMIEPLPLVSSLSPSVLSFLDSKLHSADDLQRAPKLVSELQSDCHILEQSLTDLNQRLGTCLLAYSTYSDQVGVLFSDINAKISSFQSSISNGVGGEQRERSETFLGKELPALAREVARVEAVRVYAGGFLKIHLSTVYRLL</sequence>
<comment type="caution">
    <text evidence="1">The sequence shown here is derived from an EMBL/GenBank/DDBJ whole genome shotgun (WGS) entry which is preliminary data.</text>
</comment>
<dbReference type="EMBL" id="PKPP01010392">
    <property type="protein sequence ID" value="PWA46212.1"/>
    <property type="molecule type" value="Genomic_DNA"/>
</dbReference>
<protein>
    <submittedName>
        <fullName evidence="1">RINT-1 / TIP-1 family</fullName>
    </submittedName>
</protein>
<dbReference type="Proteomes" id="UP000245207">
    <property type="component" value="Unassembled WGS sequence"/>
</dbReference>
<accession>A0A2U1LB32</accession>
<dbReference type="PANTHER" id="PTHR13520:SF1">
    <property type="entry name" value="RINT1-LIKE PROTEIN MAG2"/>
    <property type="match status" value="1"/>
</dbReference>
<dbReference type="GO" id="GO:0060628">
    <property type="term" value="P:regulation of ER to Golgi vesicle-mediated transport"/>
    <property type="evidence" value="ECO:0007669"/>
    <property type="project" value="TreeGrafter"/>
</dbReference>
<evidence type="ECO:0000313" key="1">
    <source>
        <dbReference type="EMBL" id="PWA46212.1"/>
    </source>
</evidence>
<organism evidence="1 2">
    <name type="scientific">Artemisia annua</name>
    <name type="common">Sweet wormwood</name>
    <dbReference type="NCBI Taxonomy" id="35608"/>
    <lineage>
        <taxon>Eukaryota</taxon>
        <taxon>Viridiplantae</taxon>
        <taxon>Streptophyta</taxon>
        <taxon>Embryophyta</taxon>
        <taxon>Tracheophyta</taxon>
        <taxon>Spermatophyta</taxon>
        <taxon>Magnoliopsida</taxon>
        <taxon>eudicotyledons</taxon>
        <taxon>Gunneridae</taxon>
        <taxon>Pentapetalae</taxon>
        <taxon>asterids</taxon>
        <taxon>campanulids</taxon>
        <taxon>Asterales</taxon>
        <taxon>Asteraceae</taxon>
        <taxon>Asteroideae</taxon>
        <taxon>Anthemideae</taxon>
        <taxon>Artemisiinae</taxon>
        <taxon>Artemisia</taxon>
    </lineage>
</organism>
<name>A0A2U1LB32_ARTAN</name>
<keyword evidence="2" id="KW-1185">Reference proteome</keyword>
<dbReference type="PANTHER" id="PTHR13520">
    <property type="entry name" value="RAD50-INTERACTING PROTEIN 1 RINT-1"/>
    <property type="match status" value="1"/>
</dbReference>
<proteinExistence type="predicted"/>
<dbReference type="AlphaFoldDB" id="A0A2U1LB32"/>
<gene>
    <name evidence="1" type="ORF">CTI12_AA511730</name>
</gene>
<dbReference type="STRING" id="35608.A0A2U1LB32"/>
<reference evidence="1 2" key="1">
    <citation type="journal article" date="2018" name="Mol. Plant">
        <title>The genome of Artemisia annua provides insight into the evolution of Asteraceae family and artemisinin biosynthesis.</title>
        <authorList>
            <person name="Shen Q."/>
            <person name="Zhang L."/>
            <person name="Liao Z."/>
            <person name="Wang S."/>
            <person name="Yan T."/>
            <person name="Shi P."/>
            <person name="Liu M."/>
            <person name="Fu X."/>
            <person name="Pan Q."/>
            <person name="Wang Y."/>
            <person name="Lv Z."/>
            <person name="Lu X."/>
            <person name="Zhang F."/>
            <person name="Jiang W."/>
            <person name="Ma Y."/>
            <person name="Chen M."/>
            <person name="Hao X."/>
            <person name="Li L."/>
            <person name="Tang Y."/>
            <person name="Lv G."/>
            <person name="Zhou Y."/>
            <person name="Sun X."/>
            <person name="Brodelius P.E."/>
            <person name="Rose J.K.C."/>
            <person name="Tang K."/>
        </authorList>
    </citation>
    <scope>NUCLEOTIDE SEQUENCE [LARGE SCALE GENOMIC DNA]</scope>
    <source>
        <strain evidence="2">cv. Huhao1</strain>
        <tissue evidence="1">Leaf</tissue>
    </source>
</reference>
<dbReference type="GO" id="GO:0070939">
    <property type="term" value="C:Dsl1/NZR complex"/>
    <property type="evidence" value="ECO:0007669"/>
    <property type="project" value="InterPro"/>
</dbReference>
<dbReference type="InterPro" id="IPR007528">
    <property type="entry name" value="RINT1_Tip20"/>
</dbReference>
<dbReference type="GO" id="GO:0006890">
    <property type="term" value="P:retrograde vesicle-mediated transport, Golgi to endoplasmic reticulum"/>
    <property type="evidence" value="ECO:0007669"/>
    <property type="project" value="InterPro"/>
</dbReference>